<reference evidence="2" key="1">
    <citation type="journal article" date="2014" name="Int. J. Syst. Evol. Microbiol.">
        <title>Complete genome sequence of Corynebacterium casei LMG S-19264T (=DSM 44701T), isolated from a smear-ripened cheese.</title>
        <authorList>
            <consortium name="US DOE Joint Genome Institute (JGI-PGF)"/>
            <person name="Walter F."/>
            <person name="Albersmeier A."/>
            <person name="Kalinowski J."/>
            <person name="Ruckert C."/>
        </authorList>
    </citation>
    <scope>NUCLEOTIDE SEQUENCE</scope>
    <source>
        <strain evidence="2">VKM B-2222</strain>
    </source>
</reference>
<organism evidence="2 3">
    <name type="scientific">Paracoccus kondratievae</name>
    <dbReference type="NCBI Taxonomy" id="135740"/>
    <lineage>
        <taxon>Bacteria</taxon>
        <taxon>Pseudomonadati</taxon>
        <taxon>Pseudomonadota</taxon>
        <taxon>Alphaproteobacteria</taxon>
        <taxon>Rhodobacterales</taxon>
        <taxon>Paracoccaceae</taxon>
        <taxon>Paracoccus</taxon>
    </lineage>
</organism>
<keyword evidence="3" id="KW-1185">Reference proteome</keyword>
<dbReference type="Pfam" id="PF05159">
    <property type="entry name" value="Capsule_synth"/>
    <property type="match status" value="1"/>
</dbReference>
<sequence>MLKAKTETPSSDPAPLVPEIQSHPRRKAGGAVRAATAALSVVGASAALPATKRVFLMLQGPHGPFFDRVGLLLRATGAQVWRVGFNAGDEFFWSDKPRFIRHASGPEDWPEHLEQIITEKGVTDIVLYGDVRPIHAVAREAAQRHDLVLHVFEEGYLRPFWITYERGGSNGHSALMRIPVREMRNALRNRMNEMNRPPARWGDMRQHKFYGALYHFLVLAANRRYPGYRTHRQIGVFQEFRLNLRRFLLTPFDTLAQMRETRSVRRGGFPYVLVLMQLEHDSNFVAHSPYQRMSEFTDEVLTEFARSAPRHHHIVFKAHPLEDGRGGVRRAILDRARMLGIEERVHFVRGGKLARLLNQARAAVTVNSTAAQQALWRGLPVKAMGQAVFGKPGLVSDQSLAEFLSDPRPPHALSYRRYRDFLLESSQVPGGFYASHSRAHALRLVVDMMLAPEDPYQALFAGRGKYRQQMGVSDD</sequence>
<reference evidence="2" key="2">
    <citation type="submission" date="2023-01" db="EMBL/GenBank/DDBJ databases">
        <authorList>
            <person name="Sun Q."/>
            <person name="Evtushenko L."/>
        </authorList>
    </citation>
    <scope>NUCLEOTIDE SEQUENCE</scope>
    <source>
        <strain evidence="2">VKM B-2222</strain>
    </source>
</reference>
<dbReference type="GO" id="GO:0000271">
    <property type="term" value="P:polysaccharide biosynthetic process"/>
    <property type="evidence" value="ECO:0007669"/>
    <property type="project" value="InterPro"/>
</dbReference>
<dbReference type="RefSeq" id="WP_271180167.1">
    <property type="nucleotide sequence ID" value="NZ_BSFH01000093.1"/>
</dbReference>
<accession>A0AAD3P1Y3</accession>
<dbReference type="Proteomes" id="UP001143349">
    <property type="component" value="Unassembled WGS sequence"/>
</dbReference>
<comment type="caution">
    <text evidence="2">The sequence shown here is derived from an EMBL/GenBank/DDBJ whole genome shotgun (WGS) entry which is preliminary data.</text>
</comment>
<evidence type="ECO:0000256" key="1">
    <source>
        <dbReference type="SAM" id="MobiDB-lite"/>
    </source>
</evidence>
<proteinExistence type="predicted"/>
<protein>
    <submittedName>
        <fullName evidence="2">Capsule biosynthesis protein CapA</fullName>
    </submittedName>
</protein>
<gene>
    <name evidence="2" type="primary">kpsS</name>
    <name evidence="2" type="ORF">GCM10017635_31210</name>
</gene>
<dbReference type="AlphaFoldDB" id="A0AAD3P1Y3"/>
<dbReference type="InterPro" id="IPR007833">
    <property type="entry name" value="Capsule_polysaccharide_synth"/>
</dbReference>
<evidence type="ECO:0000313" key="3">
    <source>
        <dbReference type="Proteomes" id="UP001143349"/>
    </source>
</evidence>
<feature type="region of interest" description="Disordered" evidence="1">
    <location>
        <begin position="1"/>
        <end position="28"/>
    </location>
</feature>
<dbReference type="EMBL" id="BSFH01000093">
    <property type="protein sequence ID" value="GLK65644.1"/>
    <property type="molecule type" value="Genomic_DNA"/>
</dbReference>
<evidence type="ECO:0000313" key="2">
    <source>
        <dbReference type="EMBL" id="GLK65644.1"/>
    </source>
</evidence>
<name>A0AAD3P1Y3_9RHOB</name>
<dbReference type="GO" id="GO:0015774">
    <property type="term" value="P:polysaccharide transport"/>
    <property type="evidence" value="ECO:0007669"/>
    <property type="project" value="InterPro"/>
</dbReference>